<protein>
    <recommendedName>
        <fullName evidence="12">Acyl-CoA dehydrogenase</fullName>
    </recommendedName>
</protein>
<dbReference type="GO" id="GO:0005886">
    <property type="term" value="C:plasma membrane"/>
    <property type="evidence" value="ECO:0007669"/>
    <property type="project" value="TreeGrafter"/>
</dbReference>
<dbReference type="AlphaFoldDB" id="A0A7W6BF45"/>
<dbReference type="Pfam" id="PF02770">
    <property type="entry name" value="Acyl-CoA_dh_M"/>
    <property type="match status" value="1"/>
</dbReference>
<dbReference type="Gene3D" id="2.40.110.10">
    <property type="entry name" value="Butyryl-CoA Dehydrogenase, subunit A, domain 2"/>
    <property type="match status" value="1"/>
</dbReference>
<evidence type="ECO:0000259" key="7">
    <source>
        <dbReference type="Pfam" id="PF00441"/>
    </source>
</evidence>
<feature type="domain" description="Acyl-CoA oxidase/dehydrogenase middle" evidence="8">
    <location>
        <begin position="124"/>
        <end position="217"/>
    </location>
</feature>
<keyword evidence="3 6" id="KW-0285">Flavoprotein</keyword>
<evidence type="ECO:0000256" key="2">
    <source>
        <dbReference type="ARBA" id="ARBA00009347"/>
    </source>
</evidence>
<dbReference type="Pfam" id="PF00441">
    <property type="entry name" value="Acyl-CoA_dh_1"/>
    <property type="match status" value="1"/>
</dbReference>
<comment type="cofactor">
    <cofactor evidence="1 6">
        <name>FAD</name>
        <dbReference type="ChEBI" id="CHEBI:57692"/>
    </cofactor>
</comment>
<evidence type="ECO:0000256" key="5">
    <source>
        <dbReference type="ARBA" id="ARBA00023002"/>
    </source>
</evidence>
<dbReference type="InterPro" id="IPR052161">
    <property type="entry name" value="Mycobact_Acyl-CoA_DH"/>
</dbReference>
<evidence type="ECO:0000256" key="1">
    <source>
        <dbReference type="ARBA" id="ARBA00001974"/>
    </source>
</evidence>
<dbReference type="InterPro" id="IPR006091">
    <property type="entry name" value="Acyl-CoA_Oxase/DH_mid-dom"/>
</dbReference>
<dbReference type="InterPro" id="IPR036250">
    <property type="entry name" value="AcylCo_DH-like_C"/>
</dbReference>
<sequence>MNLDFTPAEEAFRREVRAFFRNDYPAAVVEKMRRGDPITRADQEQAQRALHARGWLAYAWPAPFGPGWTAMQRHIFEEEGELAGMAPLSPTSLFYIGPILCRFGTEEQQREWLPAILESRTFWAQGYSEPEAGSDLASLRMTAVREGDHYVLDGTKLWTSYADYADWIFCLVRTSREARKQDGLSLICCDLRTPGISVQPIPTMGGEAHLNRVTFDKARVPASGLIGEEGKGWFYANALLQNERLSYAHIGRKKADLAELRRAGSGDDAFAARLAATEIDLAMLEMSVLRALAGEMTPQAVSALKIRFTEAAQAVTELQRLHAASFAADASGVSGKAARAYLSERAGTIYGGTSEIQKTIIWRHLASPH</sequence>
<dbReference type="GO" id="GO:0016627">
    <property type="term" value="F:oxidoreductase activity, acting on the CH-CH group of donors"/>
    <property type="evidence" value="ECO:0007669"/>
    <property type="project" value="InterPro"/>
</dbReference>
<dbReference type="Pfam" id="PF02771">
    <property type="entry name" value="Acyl-CoA_dh_N"/>
    <property type="match status" value="1"/>
</dbReference>
<name>A0A7W6BF45_9SPHN</name>
<evidence type="ECO:0000256" key="3">
    <source>
        <dbReference type="ARBA" id="ARBA00022630"/>
    </source>
</evidence>
<keyword evidence="5 6" id="KW-0560">Oxidoreductase</keyword>
<dbReference type="InterPro" id="IPR037069">
    <property type="entry name" value="AcylCoA_DH/ox_N_sf"/>
</dbReference>
<dbReference type="Proteomes" id="UP000571950">
    <property type="component" value="Unassembled WGS sequence"/>
</dbReference>
<evidence type="ECO:0008006" key="12">
    <source>
        <dbReference type="Google" id="ProtNLM"/>
    </source>
</evidence>
<dbReference type="EMBL" id="JACIDT010000004">
    <property type="protein sequence ID" value="MBB3925805.1"/>
    <property type="molecule type" value="Genomic_DNA"/>
</dbReference>
<dbReference type="SUPFAM" id="SSF56645">
    <property type="entry name" value="Acyl-CoA dehydrogenase NM domain-like"/>
    <property type="match status" value="1"/>
</dbReference>
<accession>A0A7W6BF45</accession>
<dbReference type="Gene3D" id="1.20.140.10">
    <property type="entry name" value="Butyryl-CoA Dehydrogenase, subunit A, domain 3"/>
    <property type="match status" value="1"/>
</dbReference>
<evidence type="ECO:0000256" key="4">
    <source>
        <dbReference type="ARBA" id="ARBA00022827"/>
    </source>
</evidence>
<reference evidence="10 11" key="1">
    <citation type="submission" date="2020-08" db="EMBL/GenBank/DDBJ databases">
        <title>Genomic Encyclopedia of Type Strains, Phase IV (KMG-IV): sequencing the most valuable type-strain genomes for metagenomic binning, comparative biology and taxonomic classification.</title>
        <authorList>
            <person name="Goeker M."/>
        </authorList>
    </citation>
    <scope>NUCLEOTIDE SEQUENCE [LARGE SCALE GENOMIC DNA]</scope>
    <source>
        <strain evidence="10 11">DSM 26189</strain>
    </source>
</reference>
<dbReference type="Gene3D" id="1.10.540.10">
    <property type="entry name" value="Acyl-CoA dehydrogenase/oxidase, N-terminal domain"/>
    <property type="match status" value="1"/>
</dbReference>
<evidence type="ECO:0000259" key="9">
    <source>
        <dbReference type="Pfam" id="PF02771"/>
    </source>
</evidence>
<gene>
    <name evidence="10" type="ORF">GGR43_001520</name>
</gene>
<dbReference type="PANTHER" id="PTHR43292">
    <property type="entry name" value="ACYL-COA DEHYDROGENASE"/>
    <property type="match status" value="1"/>
</dbReference>
<dbReference type="InterPro" id="IPR046373">
    <property type="entry name" value="Acyl-CoA_Oxase/DH_mid-dom_sf"/>
</dbReference>
<dbReference type="RefSeq" id="WP_188071354.1">
    <property type="nucleotide sequence ID" value="NZ_BSPS01000039.1"/>
</dbReference>
<keyword evidence="4 6" id="KW-0274">FAD</keyword>
<dbReference type="SUPFAM" id="SSF47203">
    <property type="entry name" value="Acyl-CoA dehydrogenase C-terminal domain-like"/>
    <property type="match status" value="1"/>
</dbReference>
<dbReference type="InterPro" id="IPR009075">
    <property type="entry name" value="AcylCo_DH/oxidase_C"/>
</dbReference>
<dbReference type="InterPro" id="IPR013786">
    <property type="entry name" value="AcylCoA_DH/ox_N"/>
</dbReference>
<dbReference type="GO" id="GO:0050660">
    <property type="term" value="F:flavin adenine dinucleotide binding"/>
    <property type="evidence" value="ECO:0007669"/>
    <property type="project" value="InterPro"/>
</dbReference>
<dbReference type="InterPro" id="IPR009100">
    <property type="entry name" value="AcylCoA_DH/oxidase_NM_dom_sf"/>
</dbReference>
<feature type="domain" description="Acyl-CoA dehydrogenase/oxidase C-terminal" evidence="7">
    <location>
        <begin position="230"/>
        <end position="365"/>
    </location>
</feature>
<evidence type="ECO:0000259" key="8">
    <source>
        <dbReference type="Pfam" id="PF02770"/>
    </source>
</evidence>
<proteinExistence type="inferred from homology"/>
<organism evidence="10 11">
    <name type="scientific">Sphingobium jiangsuense</name>
    <dbReference type="NCBI Taxonomy" id="870476"/>
    <lineage>
        <taxon>Bacteria</taxon>
        <taxon>Pseudomonadati</taxon>
        <taxon>Pseudomonadota</taxon>
        <taxon>Alphaproteobacteria</taxon>
        <taxon>Sphingomonadales</taxon>
        <taxon>Sphingomonadaceae</taxon>
        <taxon>Sphingobium</taxon>
    </lineage>
</organism>
<evidence type="ECO:0000313" key="11">
    <source>
        <dbReference type="Proteomes" id="UP000571950"/>
    </source>
</evidence>
<evidence type="ECO:0000256" key="6">
    <source>
        <dbReference type="RuleBase" id="RU362125"/>
    </source>
</evidence>
<feature type="domain" description="Acyl-CoA dehydrogenase/oxidase N-terminal" evidence="9">
    <location>
        <begin position="6"/>
        <end position="118"/>
    </location>
</feature>
<dbReference type="PANTHER" id="PTHR43292:SF3">
    <property type="entry name" value="ACYL-COA DEHYDROGENASE FADE29"/>
    <property type="match status" value="1"/>
</dbReference>
<comment type="caution">
    <text evidence="10">The sequence shown here is derived from an EMBL/GenBank/DDBJ whole genome shotgun (WGS) entry which is preliminary data.</text>
</comment>
<comment type="similarity">
    <text evidence="2 6">Belongs to the acyl-CoA dehydrogenase family.</text>
</comment>
<keyword evidence="11" id="KW-1185">Reference proteome</keyword>
<evidence type="ECO:0000313" key="10">
    <source>
        <dbReference type="EMBL" id="MBB3925805.1"/>
    </source>
</evidence>